<evidence type="ECO:0000256" key="1">
    <source>
        <dbReference type="SAM" id="SignalP"/>
    </source>
</evidence>
<dbReference type="Gene3D" id="3.10.620.30">
    <property type="match status" value="1"/>
</dbReference>
<protein>
    <recommendedName>
        <fullName evidence="4">Transglutaminase</fullName>
    </recommendedName>
</protein>
<feature type="signal peptide" evidence="1">
    <location>
        <begin position="1"/>
        <end position="39"/>
    </location>
</feature>
<dbReference type="AlphaFoldDB" id="A0A437GU49"/>
<feature type="chain" id="PRO_5019376411" description="Transglutaminase" evidence="1">
    <location>
        <begin position="40"/>
        <end position="331"/>
    </location>
</feature>
<keyword evidence="3" id="KW-1185">Reference proteome</keyword>
<accession>A0A437GU49</accession>
<dbReference type="Pfam" id="PF06035">
    <property type="entry name" value="Peptidase_C93"/>
    <property type="match status" value="1"/>
</dbReference>
<organism evidence="2 3">
    <name type="scientific">Croceicoccus ponticola</name>
    <dbReference type="NCBI Taxonomy" id="2217664"/>
    <lineage>
        <taxon>Bacteria</taxon>
        <taxon>Pseudomonadati</taxon>
        <taxon>Pseudomonadota</taxon>
        <taxon>Alphaproteobacteria</taxon>
        <taxon>Sphingomonadales</taxon>
        <taxon>Erythrobacteraceae</taxon>
        <taxon>Croceicoccus</taxon>
    </lineage>
</organism>
<sequence length="331" mass="34973">MPLGEKGCMVHAPLSLRLRGIATVLIGTVACANALPAHASAGSALIASAVANVAVATNCHRTGSAMFTRAQTVGDAALISRDKVKPLSALELMRQQQADTGRSASFAQIAAVDARPSYLPAFAAQASVIADGTPAIVPAALTGMACAERFDVMRPGLSRSGYDFLESRILPVSTTAFDAQWGRVSHSGAGVARTALLKADAGEGALPYRIAKVNRWVNAKIAYTSDAKLYGKADYWATVGETLARGKGDCEDYAIAKMELLAAMGVSRDDMYLTLARDLVRRDDHAVLIVKVEGRSILLDNASDDLIDGDSANDYRPILSFNGGKRFLHGY</sequence>
<dbReference type="Proteomes" id="UP000283003">
    <property type="component" value="Unassembled WGS sequence"/>
</dbReference>
<gene>
    <name evidence="2" type="ORF">EKN06_15195</name>
</gene>
<dbReference type="SUPFAM" id="SSF54001">
    <property type="entry name" value="Cysteine proteinases"/>
    <property type="match status" value="1"/>
</dbReference>
<comment type="caution">
    <text evidence="2">The sequence shown here is derived from an EMBL/GenBank/DDBJ whole genome shotgun (WGS) entry which is preliminary data.</text>
</comment>
<dbReference type="InterPro" id="IPR010319">
    <property type="entry name" value="Transglutaminase-like_Cys_pept"/>
</dbReference>
<evidence type="ECO:0000313" key="3">
    <source>
        <dbReference type="Proteomes" id="UP000283003"/>
    </source>
</evidence>
<reference evidence="2 3" key="1">
    <citation type="submission" date="2018-12" db="EMBL/GenBank/DDBJ databases">
        <title>Croceicoccus ponticola sp. nov., a lipolytic bacterium isolated from seawater.</title>
        <authorList>
            <person name="Yoon J.-H."/>
        </authorList>
    </citation>
    <scope>NUCLEOTIDE SEQUENCE [LARGE SCALE GENOMIC DNA]</scope>
    <source>
        <strain evidence="2 3">GM-16</strain>
    </source>
</reference>
<dbReference type="PROSITE" id="PS51257">
    <property type="entry name" value="PROKAR_LIPOPROTEIN"/>
    <property type="match status" value="1"/>
</dbReference>
<dbReference type="InterPro" id="IPR038765">
    <property type="entry name" value="Papain-like_cys_pep_sf"/>
</dbReference>
<proteinExistence type="predicted"/>
<dbReference type="EMBL" id="RXOL01000012">
    <property type="protein sequence ID" value="RVQ64748.1"/>
    <property type="molecule type" value="Genomic_DNA"/>
</dbReference>
<dbReference type="PANTHER" id="PTHR39327">
    <property type="match status" value="1"/>
</dbReference>
<dbReference type="PANTHER" id="PTHR39327:SF1">
    <property type="entry name" value="BLR5470 PROTEIN"/>
    <property type="match status" value="1"/>
</dbReference>
<dbReference type="OrthoDB" id="5401788at2"/>
<keyword evidence="1" id="KW-0732">Signal</keyword>
<evidence type="ECO:0000313" key="2">
    <source>
        <dbReference type="EMBL" id="RVQ64748.1"/>
    </source>
</evidence>
<name>A0A437GU49_9SPHN</name>
<evidence type="ECO:0008006" key="4">
    <source>
        <dbReference type="Google" id="ProtNLM"/>
    </source>
</evidence>